<dbReference type="EMBL" id="JBHLWK010000012">
    <property type="protein sequence ID" value="MFC0204674.1"/>
    <property type="molecule type" value="Genomic_DNA"/>
</dbReference>
<evidence type="ECO:0008006" key="3">
    <source>
        <dbReference type="Google" id="ProtNLM"/>
    </source>
</evidence>
<accession>A0ABV6CVC6</accession>
<name>A0ABV6CVC6_9SPHN</name>
<proteinExistence type="predicted"/>
<reference evidence="1 2" key="1">
    <citation type="submission" date="2024-09" db="EMBL/GenBank/DDBJ databases">
        <authorList>
            <person name="Sun Q."/>
            <person name="Mori K."/>
        </authorList>
    </citation>
    <scope>NUCLEOTIDE SEQUENCE [LARGE SCALE GENOMIC DNA]</scope>
    <source>
        <strain evidence="1 2">CCM 7706</strain>
    </source>
</reference>
<comment type="caution">
    <text evidence="1">The sequence shown here is derived from an EMBL/GenBank/DDBJ whole genome shotgun (WGS) entry which is preliminary data.</text>
</comment>
<evidence type="ECO:0000313" key="2">
    <source>
        <dbReference type="Proteomes" id="UP001589798"/>
    </source>
</evidence>
<evidence type="ECO:0000313" key="1">
    <source>
        <dbReference type="EMBL" id="MFC0204674.1"/>
    </source>
</evidence>
<protein>
    <recommendedName>
        <fullName evidence="3">Collagen-like protein</fullName>
    </recommendedName>
</protein>
<dbReference type="RefSeq" id="WP_379487430.1">
    <property type="nucleotide sequence ID" value="NZ_JBHLWK010000012.1"/>
</dbReference>
<gene>
    <name evidence="1" type="ORF">ACFFJC_10355</name>
</gene>
<keyword evidence="2" id="KW-1185">Reference proteome</keyword>
<dbReference type="Proteomes" id="UP001589798">
    <property type="component" value="Unassembled WGS sequence"/>
</dbReference>
<organism evidence="1 2">
    <name type="scientific">Novosphingobium soli</name>
    <dbReference type="NCBI Taxonomy" id="574956"/>
    <lineage>
        <taxon>Bacteria</taxon>
        <taxon>Pseudomonadati</taxon>
        <taxon>Pseudomonadota</taxon>
        <taxon>Alphaproteobacteria</taxon>
        <taxon>Sphingomonadales</taxon>
        <taxon>Sphingomonadaceae</taxon>
        <taxon>Novosphingobium</taxon>
    </lineage>
</organism>
<sequence>MDVTVGTGSGATGGSGIAVGALTGDGQVVQVTLPTTPQQTQEALAPVGSLAGALLGDQVGSTVTQLTDGLAPAVAGVTATVDGVAQPLLGTVDAVLAPVVGDGGVLAPVTGQLGTLVDGLTGRLSGGGSSPAPGYTGPLVAADLGNTVLTGPGSTGTIAGVNVLAENPGLVSGQLVTADLLADGNVLDLTVPTTAAGVAQGLAPAGNLAGAVLGAQVGEGVTQLTDGLAPVVAPVTSTVDAVVSPVLDAVNGALAPVTGAIPLGTGDAGSTLAPVTGVVGGLLGGSSGSAPGNGSVLAPLTGLLGRGPGTGN</sequence>